<protein>
    <submittedName>
        <fullName evidence="1">Uncharacterized protein</fullName>
    </submittedName>
</protein>
<gene>
    <name evidence="1" type="ORF">NCTC12965_04377</name>
</gene>
<accession>A0A4U9V3S5</accession>
<name>A0A4U9V3S5_SERFO</name>
<dbReference type="AlphaFoldDB" id="A0A4U9V3S5"/>
<proteinExistence type="predicted"/>
<organism evidence="1">
    <name type="scientific">Serratia fonticola</name>
    <dbReference type="NCBI Taxonomy" id="47917"/>
    <lineage>
        <taxon>Bacteria</taxon>
        <taxon>Pseudomonadati</taxon>
        <taxon>Pseudomonadota</taxon>
        <taxon>Gammaproteobacteria</taxon>
        <taxon>Enterobacterales</taxon>
        <taxon>Yersiniaceae</taxon>
        <taxon>Serratia</taxon>
    </lineage>
</organism>
<sequence>MNPQHFYFEYIGDMVKLHPIKVNEQPDGYFSRLTFFHRKQFESQFYFNEQFNKYKEKYANYEASVIARILFKLIPDAPSESELYKKPKWVKKFNTIGNKNDSILCDFIRR</sequence>
<dbReference type="EMBL" id="CABEEZ010000096">
    <property type="protein sequence ID" value="VTR39462.1"/>
    <property type="molecule type" value="Genomic_DNA"/>
</dbReference>
<reference evidence="1" key="1">
    <citation type="submission" date="2019-05" db="EMBL/GenBank/DDBJ databases">
        <authorList>
            <consortium name="Pathogen Informatics"/>
        </authorList>
    </citation>
    <scope>NUCLEOTIDE SEQUENCE [LARGE SCALE GENOMIC DNA]</scope>
    <source>
        <strain evidence="1">NCTC12965</strain>
    </source>
</reference>
<evidence type="ECO:0000313" key="1">
    <source>
        <dbReference type="EMBL" id="VTR39462.1"/>
    </source>
</evidence>